<evidence type="ECO:0000256" key="1">
    <source>
        <dbReference type="SAM" id="Phobius"/>
    </source>
</evidence>
<accession>A0ABY6HL34</accession>
<keyword evidence="3" id="KW-1185">Reference proteome</keyword>
<evidence type="ECO:0000313" key="3">
    <source>
        <dbReference type="Proteomes" id="UP001208689"/>
    </source>
</evidence>
<reference evidence="2" key="1">
    <citation type="submission" date="2022-09" db="EMBL/GenBank/DDBJ databases">
        <title>Actin cytoskeleton and complex cell architecture in an #Asgard archaeon.</title>
        <authorList>
            <person name="Ponce Toledo R.I."/>
            <person name="Schleper C."/>
            <person name="Rodrigues Oliveira T."/>
            <person name="Wollweber F."/>
            <person name="Xu J."/>
            <person name="Rittmann S."/>
            <person name="Klingl A."/>
            <person name="Pilhofer M."/>
        </authorList>
    </citation>
    <scope>NUCLEOTIDE SEQUENCE</scope>
    <source>
        <strain evidence="2">B-35</strain>
    </source>
</reference>
<keyword evidence="1" id="KW-0472">Membrane</keyword>
<dbReference type="Proteomes" id="UP001208689">
    <property type="component" value="Chromosome"/>
</dbReference>
<keyword evidence="1" id="KW-0812">Transmembrane</keyword>
<feature type="transmembrane region" description="Helical" evidence="1">
    <location>
        <begin position="43"/>
        <end position="64"/>
    </location>
</feature>
<organism evidence="2 3">
    <name type="scientific">Candidatus Lokiarchaeum ossiferum</name>
    <dbReference type="NCBI Taxonomy" id="2951803"/>
    <lineage>
        <taxon>Archaea</taxon>
        <taxon>Promethearchaeati</taxon>
        <taxon>Promethearchaeota</taxon>
        <taxon>Promethearchaeia</taxon>
        <taxon>Promethearchaeales</taxon>
        <taxon>Promethearchaeaceae</taxon>
        <taxon>Candidatus Lokiarchaeum</taxon>
    </lineage>
</organism>
<protein>
    <recommendedName>
        <fullName evidence="4">Gram-positive cocci surface proteins LPxTG domain-containing protein</fullName>
    </recommendedName>
</protein>
<keyword evidence="1" id="KW-1133">Transmembrane helix</keyword>
<evidence type="ECO:0008006" key="4">
    <source>
        <dbReference type="Google" id="ProtNLM"/>
    </source>
</evidence>
<sequence>MSRYTKRIIPLILGIVCLSGFVVLFLIMGNNDTPSDSSETGSSYIYIIIAFVIPVLLVASFVFMKRRQH</sequence>
<dbReference type="EMBL" id="CP104013">
    <property type="protein sequence ID" value="UYP44230.1"/>
    <property type="molecule type" value="Genomic_DNA"/>
</dbReference>
<feature type="transmembrane region" description="Helical" evidence="1">
    <location>
        <begin position="7"/>
        <end position="28"/>
    </location>
</feature>
<evidence type="ECO:0000313" key="2">
    <source>
        <dbReference type="EMBL" id="UYP44230.1"/>
    </source>
</evidence>
<gene>
    <name evidence="2" type="ORF">NEF87_000515</name>
</gene>
<name>A0ABY6HL34_9ARCH</name>
<proteinExistence type="predicted"/>